<feature type="signal peptide" evidence="1">
    <location>
        <begin position="1"/>
        <end position="20"/>
    </location>
</feature>
<evidence type="ECO:0000256" key="1">
    <source>
        <dbReference type="SAM" id="SignalP"/>
    </source>
</evidence>
<dbReference type="EMBL" id="VLLG01000004">
    <property type="protein sequence ID" value="TWI86762.1"/>
    <property type="molecule type" value="Genomic_DNA"/>
</dbReference>
<organism evidence="2 3">
    <name type="scientific">Chitinophaga japonensis</name>
    <name type="common">Flexibacter japonensis</name>
    <dbReference type="NCBI Taxonomy" id="104662"/>
    <lineage>
        <taxon>Bacteria</taxon>
        <taxon>Pseudomonadati</taxon>
        <taxon>Bacteroidota</taxon>
        <taxon>Chitinophagia</taxon>
        <taxon>Chitinophagales</taxon>
        <taxon>Chitinophagaceae</taxon>
        <taxon>Chitinophaga</taxon>
    </lineage>
</organism>
<protein>
    <submittedName>
        <fullName evidence="2">Uncharacterized protein</fullName>
    </submittedName>
</protein>
<gene>
    <name evidence="2" type="ORF">LX66_4026</name>
</gene>
<comment type="caution">
    <text evidence="2">The sequence shown here is derived from an EMBL/GenBank/DDBJ whole genome shotgun (WGS) entry which is preliminary data.</text>
</comment>
<feature type="chain" id="PRO_5021702395" evidence="1">
    <location>
        <begin position="21"/>
        <end position="252"/>
    </location>
</feature>
<accession>A0A562SZU3</accession>
<sequence>MNKFVIALMISVATTGSIHAQVSAPPPDLIRVGTVAPEVASLGKFGNIPVSPCTGIPGISIPVYNISVGKITLPISLDYHAAGIRVDETASCVGLGWSLNANGMIYRTMVGRPDEESGTGYIASPDAHSVVMSKGTYATYLFKIHKGLADAEPDIFQYNFNGQSGKFIFKHDGSVMEIPASNNKIVYSGGNFTITNDNGDVYIFDEKQLSQSSEVTTPIYTSHWRLTKIVAANTTDTIYFSYESGCSSTGVS</sequence>
<dbReference type="RefSeq" id="WP_145716815.1">
    <property type="nucleotide sequence ID" value="NZ_BAAAFY010000004.1"/>
</dbReference>
<proteinExistence type="predicted"/>
<dbReference type="AlphaFoldDB" id="A0A562SZU3"/>
<dbReference type="Proteomes" id="UP000316778">
    <property type="component" value="Unassembled WGS sequence"/>
</dbReference>
<evidence type="ECO:0000313" key="3">
    <source>
        <dbReference type="Proteomes" id="UP000316778"/>
    </source>
</evidence>
<evidence type="ECO:0000313" key="2">
    <source>
        <dbReference type="EMBL" id="TWI86762.1"/>
    </source>
</evidence>
<reference evidence="2 3" key="1">
    <citation type="journal article" date="2013" name="Stand. Genomic Sci.">
        <title>Genomic Encyclopedia of Type Strains, Phase I: The one thousand microbial genomes (KMG-I) project.</title>
        <authorList>
            <person name="Kyrpides N.C."/>
            <person name="Woyke T."/>
            <person name="Eisen J.A."/>
            <person name="Garrity G."/>
            <person name="Lilburn T.G."/>
            <person name="Beck B.J."/>
            <person name="Whitman W.B."/>
            <person name="Hugenholtz P."/>
            <person name="Klenk H.P."/>
        </authorList>
    </citation>
    <scope>NUCLEOTIDE SEQUENCE [LARGE SCALE GENOMIC DNA]</scope>
    <source>
        <strain evidence="2 3">DSM 13484</strain>
    </source>
</reference>
<name>A0A562SZU3_CHIJA</name>
<keyword evidence="1" id="KW-0732">Signal</keyword>
<dbReference type="OrthoDB" id="680656at2"/>
<keyword evidence="3" id="KW-1185">Reference proteome</keyword>